<gene>
    <name evidence="13" type="ORF">BCF53_11923</name>
</gene>
<evidence type="ECO:0000313" key="13">
    <source>
        <dbReference type="EMBL" id="TCS37601.1"/>
    </source>
</evidence>
<comment type="catalytic activity">
    <reaction evidence="6">
        <text>5 isopentenyl diphosphate + (2E,6E)-farnesyl diphosphate = all-trans-octaprenyl diphosphate + 5 diphosphate</text>
        <dbReference type="Rhea" id="RHEA:27798"/>
        <dbReference type="ChEBI" id="CHEBI:33019"/>
        <dbReference type="ChEBI" id="CHEBI:57711"/>
        <dbReference type="ChEBI" id="CHEBI:128769"/>
        <dbReference type="ChEBI" id="CHEBI:175763"/>
        <dbReference type="EC" id="2.5.1.90"/>
    </reaction>
</comment>
<evidence type="ECO:0000256" key="11">
    <source>
        <dbReference type="ARBA" id="ARBA00083124"/>
    </source>
</evidence>
<comment type="function">
    <text evidence="7">Supplies octaprenyl diphosphate, the precursor for the side chain of the isoprenoid quinones ubiquinone and menaquinone.</text>
</comment>
<keyword evidence="4" id="KW-0479">Metal-binding</keyword>
<dbReference type="GO" id="GO:0106350">
    <property type="term" value="F:all-trans-octaprenyl-diphosphate synthase activity"/>
    <property type="evidence" value="ECO:0007669"/>
    <property type="project" value="UniProtKB-EC"/>
</dbReference>
<dbReference type="Gene3D" id="1.10.600.10">
    <property type="entry name" value="Farnesyl Diphosphate Synthase"/>
    <property type="match status" value="1"/>
</dbReference>
<dbReference type="InterPro" id="IPR000092">
    <property type="entry name" value="Polyprenyl_synt"/>
</dbReference>
<keyword evidence="5" id="KW-0460">Magnesium</keyword>
<dbReference type="EC" id="2.5.1.90" evidence="8"/>
<evidence type="ECO:0000313" key="14">
    <source>
        <dbReference type="Proteomes" id="UP000295793"/>
    </source>
</evidence>
<dbReference type="SFLD" id="SFLDS00005">
    <property type="entry name" value="Isoprenoid_Synthase_Type_I"/>
    <property type="match status" value="1"/>
</dbReference>
<keyword evidence="3 12" id="KW-0808">Transferase</keyword>
<name>A0A4R3HZ41_9GAMM</name>
<dbReference type="PANTHER" id="PTHR12001:SF69">
    <property type="entry name" value="ALL TRANS-POLYPRENYL-DIPHOSPHATE SYNTHASE PDSS1"/>
    <property type="match status" value="1"/>
</dbReference>
<organism evidence="13 14">
    <name type="scientific">Reinekea marinisedimentorum</name>
    <dbReference type="NCBI Taxonomy" id="230495"/>
    <lineage>
        <taxon>Bacteria</taxon>
        <taxon>Pseudomonadati</taxon>
        <taxon>Pseudomonadota</taxon>
        <taxon>Gammaproteobacteria</taxon>
        <taxon>Oceanospirillales</taxon>
        <taxon>Saccharospirillaceae</taxon>
        <taxon>Reinekea</taxon>
    </lineage>
</organism>
<reference evidence="13 14" key="1">
    <citation type="submission" date="2019-03" db="EMBL/GenBank/DDBJ databases">
        <title>Genomic Encyclopedia of Archaeal and Bacterial Type Strains, Phase II (KMG-II): from individual species to whole genera.</title>
        <authorList>
            <person name="Goeker M."/>
        </authorList>
    </citation>
    <scope>NUCLEOTIDE SEQUENCE [LARGE SCALE GENOMIC DNA]</scope>
    <source>
        <strain evidence="13 14">DSM 15388</strain>
    </source>
</reference>
<proteinExistence type="inferred from homology"/>
<evidence type="ECO:0000256" key="9">
    <source>
        <dbReference type="ARBA" id="ARBA00072473"/>
    </source>
</evidence>
<dbReference type="GO" id="GO:0008299">
    <property type="term" value="P:isoprenoid biosynthetic process"/>
    <property type="evidence" value="ECO:0007669"/>
    <property type="project" value="InterPro"/>
</dbReference>
<evidence type="ECO:0000256" key="10">
    <source>
        <dbReference type="ARBA" id="ARBA00079637"/>
    </source>
</evidence>
<dbReference type="InterPro" id="IPR008949">
    <property type="entry name" value="Isoprenoid_synthase_dom_sf"/>
</dbReference>
<evidence type="ECO:0000256" key="4">
    <source>
        <dbReference type="ARBA" id="ARBA00022723"/>
    </source>
</evidence>
<dbReference type="OrthoDB" id="9805316at2"/>
<keyword evidence="14" id="KW-1185">Reference proteome</keyword>
<dbReference type="Pfam" id="PF00348">
    <property type="entry name" value="polyprenyl_synt"/>
    <property type="match status" value="1"/>
</dbReference>
<dbReference type="SUPFAM" id="SSF48576">
    <property type="entry name" value="Terpenoid synthases"/>
    <property type="match status" value="1"/>
</dbReference>
<dbReference type="GO" id="GO:0046872">
    <property type="term" value="F:metal ion binding"/>
    <property type="evidence" value="ECO:0007669"/>
    <property type="project" value="UniProtKB-KW"/>
</dbReference>
<evidence type="ECO:0000256" key="8">
    <source>
        <dbReference type="ARBA" id="ARBA00066511"/>
    </source>
</evidence>
<accession>A0A4R3HZ41</accession>
<dbReference type="PROSITE" id="PS00444">
    <property type="entry name" value="POLYPRENYL_SYNTHASE_2"/>
    <property type="match status" value="1"/>
</dbReference>
<dbReference type="FunFam" id="1.10.600.10:FF:000002">
    <property type="entry name" value="Octaprenyl diphosphate synthase"/>
    <property type="match status" value="1"/>
</dbReference>
<dbReference type="RefSeq" id="WP_132703313.1">
    <property type="nucleotide sequence ID" value="NZ_SLZR01000019.1"/>
</dbReference>
<dbReference type="PANTHER" id="PTHR12001">
    <property type="entry name" value="GERANYLGERANYL PYROPHOSPHATE SYNTHASE"/>
    <property type="match status" value="1"/>
</dbReference>
<evidence type="ECO:0000256" key="7">
    <source>
        <dbReference type="ARBA" id="ARBA00055029"/>
    </source>
</evidence>
<protein>
    <recommendedName>
        <fullName evidence="9">Octaprenyl diphosphate synthase</fullName>
        <ecNumber evidence="8">2.5.1.90</ecNumber>
    </recommendedName>
    <alternativeName>
        <fullName evidence="11">All-trans-octaprenyl-diphosphate synthase</fullName>
    </alternativeName>
    <alternativeName>
        <fullName evidence="10">Octaprenyl pyrophosphate synthase</fullName>
    </alternativeName>
</protein>
<dbReference type="InterPro" id="IPR033749">
    <property type="entry name" value="Polyprenyl_synt_CS"/>
</dbReference>
<evidence type="ECO:0000256" key="2">
    <source>
        <dbReference type="ARBA" id="ARBA00006706"/>
    </source>
</evidence>
<evidence type="ECO:0000256" key="6">
    <source>
        <dbReference type="ARBA" id="ARBA00051506"/>
    </source>
</evidence>
<evidence type="ECO:0000256" key="1">
    <source>
        <dbReference type="ARBA" id="ARBA00001946"/>
    </source>
</evidence>
<sequence>MDSKAVFQTVSDDFDTVNNIIYQQLASHVPMVEKVAEYIISSGGKRMRPTLVLLTAGMNGQTSETHCELATVIEFLHTATLLHDDVVDTSDMRRGRQTANAKWGNAPSVLVGDFLYARSFELLVKIANLEVMNSLASTTRKIAEGEVLQLMNVKNPNTTEAQYMDVITGKTAILFEASAKTSGIISGCSAEQIEALAAYGLNLGLAFQLIDDVLDYSGDAEALGKNVGDDLAEGKPTLPLIHAMEHGSDDDAKLIRSCIRKGSLDQLEAVQAILKNNESIEYVEALAQKHAQIAKDALQGFADNKYKEALLSLADIAVERRS</sequence>
<dbReference type="EMBL" id="SLZR01000019">
    <property type="protein sequence ID" value="TCS37601.1"/>
    <property type="molecule type" value="Genomic_DNA"/>
</dbReference>
<evidence type="ECO:0000256" key="5">
    <source>
        <dbReference type="ARBA" id="ARBA00022842"/>
    </source>
</evidence>
<comment type="cofactor">
    <cofactor evidence="1">
        <name>Mg(2+)</name>
        <dbReference type="ChEBI" id="CHEBI:18420"/>
    </cofactor>
</comment>
<comment type="similarity">
    <text evidence="2 12">Belongs to the FPP/GGPP synthase family.</text>
</comment>
<dbReference type="AlphaFoldDB" id="A0A4R3HZ41"/>
<comment type="caution">
    <text evidence="13">The sequence shown here is derived from an EMBL/GenBank/DDBJ whole genome shotgun (WGS) entry which is preliminary data.</text>
</comment>
<dbReference type="Proteomes" id="UP000295793">
    <property type="component" value="Unassembled WGS sequence"/>
</dbReference>
<evidence type="ECO:0000256" key="12">
    <source>
        <dbReference type="RuleBase" id="RU004466"/>
    </source>
</evidence>
<evidence type="ECO:0000256" key="3">
    <source>
        <dbReference type="ARBA" id="ARBA00022679"/>
    </source>
</evidence>
<dbReference type="PROSITE" id="PS00723">
    <property type="entry name" value="POLYPRENYL_SYNTHASE_1"/>
    <property type="match status" value="1"/>
</dbReference>
<dbReference type="CDD" id="cd00685">
    <property type="entry name" value="Trans_IPPS_HT"/>
    <property type="match status" value="1"/>
</dbReference>